<gene>
    <name evidence="1" type="ORF">HaLaN_25580</name>
</gene>
<organism evidence="1 2">
    <name type="scientific">Haematococcus lacustris</name>
    <name type="common">Green alga</name>
    <name type="synonym">Haematococcus pluvialis</name>
    <dbReference type="NCBI Taxonomy" id="44745"/>
    <lineage>
        <taxon>Eukaryota</taxon>
        <taxon>Viridiplantae</taxon>
        <taxon>Chlorophyta</taxon>
        <taxon>core chlorophytes</taxon>
        <taxon>Chlorophyceae</taxon>
        <taxon>CS clade</taxon>
        <taxon>Chlamydomonadales</taxon>
        <taxon>Haematococcaceae</taxon>
        <taxon>Haematococcus</taxon>
    </lineage>
</organism>
<reference evidence="1 2" key="1">
    <citation type="submission" date="2020-02" db="EMBL/GenBank/DDBJ databases">
        <title>Draft genome sequence of Haematococcus lacustris strain NIES-144.</title>
        <authorList>
            <person name="Morimoto D."/>
            <person name="Nakagawa S."/>
            <person name="Yoshida T."/>
            <person name="Sawayama S."/>
        </authorList>
    </citation>
    <scope>NUCLEOTIDE SEQUENCE [LARGE SCALE GENOMIC DNA]</scope>
    <source>
        <strain evidence="1 2">NIES-144</strain>
    </source>
</reference>
<sequence length="56" mass="6155">MDSADKMVVCKSGDMVMVFNLLSPNSYTDHKVYAPSRLVVVYAPAEECDKDADLKG</sequence>
<dbReference type="Proteomes" id="UP000485058">
    <property type="component" value="Unassembled WGS sequence"/>
</dbReference>
<accession>A0A6A0A439</accession>
<dbReference type="EMBL" id="BLLF01003419">
    <property type="protein sequence ID" value="GFH27284.1"/>
    <property type="molecule type" value="Genomic_DNA"/>
</dbReference>
<comment type="caution">
    <text evidence="1">The sequence shown here is derived from an EMBL/GenBank/DDBJ whole genome shotgun (WGS) entry which is preliminary data.</text>
</comment>
<evidence type="ECO:0000313" key="1">
    <source>
        <dbReference type="EMBL" id="GFH27284.1"/>
    </source>
</evidence>
<name>A0A6A0A439_HAELA</name>
<proteinExistence type="predicted"/>
<dbReference type="AlphaFoldDB" id="A0A6A0A439"/>
<protein>
    <submittedName>
        <fullName evidence="1">Uncharacterized protein</fullName>
    </submittedName>
</protein>
<keyword evidence="2" id="KW-1185">Reference proteome</keyword>
<evidence type="ECO:0000313" key="2">
    <source>
        <dbReference type="Proteomes" id="UP000485058"/>
    </source>
</evidence>